<protein>
    <submittedName>
        <fullName evidence="10">MFS transporter</fullName>
    </submittedName>
</protein>
<sequence>MHDAGTTPSRRERALVPVLLSVGMLVAIISSLGAPLIPTIARVDHVSLDVAQWSLTVTMLVGAVVTPLMGRLGDGPQRRRVILGGLALTLVGSLLAALPSGFTGLVVGRALQGIGIALTPLAMATARDALPPERARHAVATLSLTSAAGVGLGYPLTGVLAQYLGLHAGFWFAALAAALALAALAFVLPPSPRRPKNPLDVLGAVLLAAGLAGLLYATTVGGHWGWASGRLLGLVAVSVVLLAWWVVHELRTAHPLVDMRLVRDRSVLASDLTALLSGVGMYVMLSMVPQYIQTPESAGYGFGASVVVAGLILTPFSVASMVSGRLVRLVSRTVPPGRLLPLGCLICLCGTALFTGVRGGLWEAFVAMGLIGLGAGVTMSVMPALIVGAVPAHETSSAMSFNQVVKYIGYSAGSAFSAAVLAAHPGAQGLPAEHGYRVAGLAGCAVWVITALTGYLLVRTRRPATPSRRVSESGETAADGGSRRVIATGPGPEGTAGAEDTEAQR</sequence>
<gene>
    <name evidence="10" type="ORF">GCM10010361_52440</name>
</gene>
<feature type="transmembrane region" description="Helical" evidence="8">
    <location>
        <begin position="298"/>
        <end position="318"/>
    </location>
</feature>
<evidence type="ECO:0000259" key="9">
    <source>
        <dbReference type="PROSITE" id="PS50850"/>
    </source>
</evidence>
<dbReference type="InterPro" id="IPR020846">
    <property type="entry name" value="MFS_dom"/>
</dbReference>
<evidence type="ECO:0000256" key="5">
    <source>
        <dbReference type="ARBA" id="ARBA00023136"/>
    </source>
</evidence>
<dbReference type="PANTHER" id="PTHR42718">
    <property type="entry name" value="MAJOR FACILITATOR SUPERFAMILY MULTIDRUG TRANSPORTER MFSC"/>
    <property type="match status" value="1"/>
</dbReference>
<dbReference type="PANTHER" id="PTHR42718:SF9">
    <property type="entry name" value="MAJOR FACILITATOR SUPERFAMILY MULTIDRUG TRANSPORTER MFSC"/>
    <property type="match status" value="1"/>
</dbReference>
<feature type="transmembrane region" description="Helical" evidence="8">
    <location>
        <begin position="81"/>
        <end position="100"/>
    </location>
</feature>
<evidence type="ECO:0000256" key="8">
    <source>
        <dbReference type="SAM" id="Phobius"/>
    </source>
</evidence>
<evidence type="ECO:0000256" key="1">
    <source>
        <dbReference type="ARBA" id="ARBA00004651"/>
    </source>
</evidence>
<feature type="transmembrane region" description="Helical" evidence="8">
    <location>
        <begin position="339"/>
        <end position="358"/>
    </location>
</feature>
<evidence type="ECO:0000313" key="10">
    <source>
        <dbReference type="EMBL" id="GAA0481210.1"/>
    </source>
</evidence>
<keyword evidence="3 8" id="KW-0812">Transmembrane</keyword>
<evidence type="ECO:0000256" key="4">
    <source>
        <dbReference type="ARBA" id="ARBA00022989"/>
    </source>
</evidence>
<dbReference type="Pfam" id="PF07690">
    <property type="entry name" value="MFS_1"/>
    <property type="match status" value="1"/>
</dbReference>
<feature type="region of interest" description="Disordered" evidence="7">
    <location>
        <begin position="463"/>
        <end position="505"/>
    </location>
</feature>
<dbReference type="RefSeq" id="WP_346097688.1">
    <property type="nucleotide sequence ID" value="NZ_BAAABY010000037.1"/>
</dbReference>
<dbReference type="InterPro" id="IPR011701">
    <property type="entry name" value="MFS"/>
</dbReference>
<name>A0ABN1APM4_9ACTN</name>
<evidence type="ECO:0000313" key="11">
    <source>
        <dbReference type="Proteomes" id="UP001500909"/>
    </source>
</evidence>
<dbReference type="PROSITE" id="PS50850">
    <property type="entry name" value="MFS"/>
    <property type="match status" value="1"/>
</dbReference>
<keyword evidence="5 8" id="KW-0472">Membrane</keyword>
<dbReference type="InterPro" id="IPR036259">
    <property type="entry name" value="MFS_trans_sf"/>
</dbReference>
<evidence type="ECO:0000256" key="6">
    <source>
        <dbReference type="ARBA" id="ARBA00023251"/>
    </source>
</evidence>
<feature type="transmembrane region" description="Helical" evidence="8">
    <location>
        <begin position="106"/>
        <end position="126"/>
    </location>
</feature>
<comment type="subcellular location">
    <subcellularLocation>
        <location evidence="1">Cell membrane</location>
        <topology evidence="1">Multi-pass membrane protein</topology>
    </subcellularLocation>
</comment>
<feature type="transmembrane region" description="Helical" evidence="8">
    <location>
        <begin position="364"/>
        <end position="392"/>
    </location>
</feature>
<keyword evidence="4 8" id="KW-1133">Transmembrane helix</keyword>
<feature type="transmembrane region" description="Helical" evidence="8">
    <location>
        <begin position="14"/>
        <end position="38"/>
    </location>
</feature>
<keyword evidence="6" id="KW-0046">Antibiotic resistance</keyword>
<feature type="transmembrane region" description="Helical" evidence="8">
    <location>
        <begin position="436"/>
        <end position="458"/>
    </location>
</feature>
<evidence type="ECO:0000256" key="3">
    <source>
        <dbReference type="ARBA" id="ARBA00022692"/>
    </source>
</evidence>
<feature type="domain" description="Major facilitator superfamily (MFS) profile" evidence="9">
    <location>
        <begin position="15"/>
        <end position="462"/>
    </location>
</feature>
<comment type="caution">
    <text evidence="10">The sequence shown here is derived from an EMBL/GenBank/DDBJ whole genome shotgun (WGS) entry which is preliminary data.</text>
</comment>
<feature type="transmembrane region" description="Helical" evidence="8">
    <location>
        <begin position="268"/>
        <end position="292"/>
    </location>
</feature>
<evidence type="ECO:0000256" key="2">
    <source>
        <dbReference type="ARBA" id="ARBA00022448"/>
    </source>
</evidence>
<reference evidence="10 11" key="1">
    <citation type="journal article" date="2019" name="Int. J. Syst. Evol. Microbiol.">
        <title>The Global Catalogue of Microorganisms (GCM) 10K type strain sequencing project: providing services to taxonomists for standard genome sequencing and annotation.</title>
        <authorList>
            <consortium name="The Broad Institute Genomics Platform"/>
            <consortium name="The Broad Institute Genome Sequencing Center for Infectious Disease"/>
            <person name="Wu L."/>
            <person name="Ma J."/>
        </authorList>
    </citation>
    <scope>NUCLEOTIDE SEQUENCE [LARGE SCALE GENOMIC DNA]</scope>
    <source>
        <strain evidence="10 11">JCM 4805</strain>
    </source>
</reference>
<feature type="transmembrane region" description="Helical" evidence="8">
    <location>
        <begin position="168"/>
        <end position="187"/>
    </location>
</feature>
<feature type="transmembrane region" description="Helical" evidence="8">
    <location>
        <begin position="50"/>
        <end position="69"/>
    </location>
</feature>
<keyword evidence="2" id="KW-0813">Transport</keyword>
<dbReference type="CDD" id="cd17504">
    <property type="entry name" value="MFS_MMR_MDR_like"/>
    <property type="match status" value="1"/>
</dbReference>
<feature type="compositionally biased region" description="Low complexity" evidence="7">
    <location>
        <begin position="487"/>
        <end position="498"/>
    </location>
</feature>
<feature type="transmembrane region" description="Helical" evidence="8">
    <location>
        <begin position="404"/>
        <end position="424"/>
    </location>
</feature>
<evidence type="ECO:0000256" key="7">
    <source>
        <dbReference type="SAM" id="MobiDB-lite"/>
    </source>
</evidence>
<feature type="transmembrane region" description="Helical" evidence="8">
    <location>
        <begin position="224"/>
        <end position="247"/>
    </location>
</feature>
<feature type="transmembrane region" description="Helical" evidence="8">
    <location>
        <begin position="138"/>
        <end position="156"/>
    </location>
</feature>
<accession>A0ABN1APM4</accession>
<dbReference type="EMBL" id="BAAABY010000037">
    <property type="protein sequence ID" value="GAA0481210.1"/>
    <property type="molecule type" value="Genomic_DNA"/>
</dbReference>
<feature type="transmembrane region" description="Helical" evidence="8">
    <location>
        <begin position="199"/>
        <end position="218"/>
    </location>
</feature>
<dbReference type="SUPFAM" id="SSF103473">
    <property type="entry name" value="MFS general substrate transporter"/>
    <property type="match status" value="2"/>
</dbReference>
<organism evidence="10 11">
    <name type="scientific">Streptomyces olivaceiscleroticus</name>
    <dbReference type="NCBI Taxonomy" id="68245"/>
    <lineage>
        <taxon>Bacteria</taxon>
        <taxon>Bacillati</taxon>
        <taxon>Actinomycetota</taxon>
        <taxon>Actinomycetes</taxon>
        <taxon>Kitasatosporales</taxon>
        <taxon>Streptomycetaceae</taxon>
        <taxon>Streptomyces</taxon>
    </lineage>
</organism>
<dbReference type="Proteomes" id="UP001500909">
    <property type="component" value="Unassembled WGS sequence"/>
</dbReference>
<proteinExistence type="predicted"/>
<keyword evidence="11" id="KW-1185">Reference proteome</keyword>
<dbReference type="Gene3D" id="1.20.1250.20">
    <property type="entry name" value="MFS general substrate transporter like domains"/>
    <property type="match status" value="2"/>
</dbReference>